<reference evidence="1 2" key="1">
    <citation type="journal article" date="2021" name="Hortic Res">
        <title>High-quality reference genome and annotation aids understanding of berry development for evergreen blueberry (Vaccinium darrowii).</title>
        <authorList>
            <person name="Yu J."/>
            <person name="Hulse-Kemp A.M."/>
            <person name="Babiker E."/>
            <person name="Staton M."/>
        </authorList>
    </citation>
    <scope>NUCLEOTIDE SEQUENCE [LARGE SCALE GENOMIC DNA]</scope>
    <source>
        <strain evidence="2">cv. NJ 8807/NJ 8810</strain>
        <tissue evidence="1">Young leaf</tissue>
    </source>
</reference>
<organism evidence="1 2">
    <name type="scientific">Vaccinium darrowii</name>
    <dbReference type="NCBI Taxonomy" id="229202"/>
    <lineage>
        <taxon>Eukaryota</taxon>
        <taxon>Viridiplantae</taxon>
        <taxon>Streptophyta</taxon>
        <taxon>Embryophyta</taxon>
        <taxon>Tracheophyta</taxon>
        <taxon>Spermatophyta</taxon>
        <taxon>Magnoliopsida</taxon>
        <taxon>eudicotyledons</taxon>
        <taxon>Gunneridae</taxon>
        <taxon>Pentapetalae</taxon>
        <taxon>asterids</taxon>
        <taxon>Ericales</taxon>
        <taxon>Ericaceae</taxon>
        <taxon>Vaccinioideae</taxon>
        <taxon>Vaccinieae</taxon>
        <taxon>Vaccinium</taxon>
    </lineage>
</organism>
<evidence type="ECO:0000313" key="2">
    <source>
        <dbReference type="Proteomes" id="UP000828048"/>
    </source>
</evidence>
<evidence type="ECO:0000313" key="1">
    <source>
        <dbReference type="EMBL" id="KAH7849390.1"/>
    </source>
</evidence>
<keyword evidence="2" id="KW-1185">Reference proteome</keyword>
<gene>
    <name evidence="1" type="ORF">Vadar_017135</name>
</gene>
<dbReference type="EMBL" id="CM037157">
    <property type="protein sequence ID" value="KAH7849390.1"/>
    <property type="molecule type" value="Genomic_DNA"/>
</dbReference>
<name>A0ACB7Y7J9_9ERIC</name>
<dbReference type="Proteomes" id="UP000828048">
    <property type="component" value="Chromosome 7"/>
</dbReference>
<accession>A0ACB7Y7J9</accession>
<sequence>MDENKRESGGDGDHGTETEKTKSAGEELKKCLEENKGDSDKCKSMAEAFKSTSSSTSTKKPIAPLRLRSGSLTDV</sequence>
<proteinExistence type="predicted"/>
<comment type="caution">
    <text evidence="1">The sequence shown here is derived from an EMBL/GenBank/DDBJ whole genome shotgun (WGS) entry which is preliminary data.</text>
</comment>
<protein>
    <submittedName>
        <fullName evidence="1">Uncharacterized protein</fullName>
    </submittedName>
</protein>